<dbReference type="Pfam" id="PF17131">
    <property type="entry name" value="LolA_like"/>
    <property type="match status" value="1"/>
</dbReference>
<protein>
    <submittedName>
        <fullName evidence="2">Outer membrane lipoprotein-sorting protein</fullName>
    </submittedName>
</protein>
<dbReference type="InterPro" id="IPR033399">
    <property type="entry name" value="TP_0789-like"/>
</dbReference>
<feature type="domain" description="Uncharacterized protein TP-0789" evidence="1">
    <location>
        <begin position="67"/>
        <end position="248"/>
    </location>
</feature>
<organism evidence="2">
    <name type="scientific">hydrothermal vent metagenome</name>
    <dbReference type="NCBI Taxonomy" id="652676"/>
    <lineage>
        <taxon>unclassified sequences</taxon>
        <taxon>metagenomes</taxon>
        <taxon>ecological metagenomes</taxon>
    </lineage>
</organism>
<keyword evidence="2" id="KW-0449">Lipoprotein</keyword>
<proteinExistence type="predicted"/>
<dbReference type="Gene3D" id="2.50.20.10">
    <property type="entry name" value="Lipoprotein localisation LolA/LolB/LppX"/>
    <property type="match status" value="1"/>
</dbReference>
<dbReference type="EMBL" id="FPHK01000043">
    <property type="protein sequence ID" value="SFV59921.1"/>
    <property type="molecule type" value="Genomic_DNA"/>
</dbReference>
<accession>A0A1W1C2J2</accession>
<evidence type="ECO:0000313" key="2">
    <source>
        <dbReference type="EMBL" id="SFV59921.1"/>
    </source>
</evidence>
<gene>
    <name evidence="2" type="ORF">MNB_SM-6-326</name>
</gene>
<dbReference type="InterPro" id="IPR029046">
    <property type="entry name" value="LolA/LolB/LppX"/>
</dbReference>
<dbReference type="SUPFAM" id="SSF89392">
    <property type="entry name" value="Prokaryotic lipoproteins and lipoprotein localization factors"/>
    <property type="match status" value="1"/>
</dbReference>
<reference evidence="2" key="1">
    <citation type="submission" date="2016-10" db="EMBL/GenBank/DDBJ databases">
        <authorList>
            <person name="de Groot N.N."/>
        </authorList>
    </citation>
    <scope>NUCLEOTIDE SEQUENCE</scope>
</reference>
<evidence type="ECO:0000259" key="1">
    <source>
        <dbReference type="Pfam" id="PF17131"/>
    </source>
</evidence>
<dbReference type="AlphaFoldDB" id="A0A1W1C2J2"/>
<dbReference type="CDD" id="cd16329">
    <property type="entry name" value="LolA_like"/>
    <property type="match status" value="1"/>
</dbReference>
<sequence>MKKSIAFLCLSMALLAQSGEEIAKHSYEKTSGYQSSISKTTMILKNAQGDENIRKLEMKKLEGEDGDRSLLIFFFPNDLKDTKLLSYEVIGGDDKQWLYLPALKRIKRISSRNKSGSFMASEFSYEDISSQNYKNYSYGCEPEKVLVDGVEYFKLIRVPKDKNSGYSKQIVYIDTKEYLARFGDYFDKQGRLLKKIYFSNYVLLDGIYRVHKIVIQNIQNKKESILTWDEDKIKAGLHKKDFSKRVLK</sequence>
<name>A0A1W1C2J2_9ZZZZ</name>